<keyword evidence="11" id="KW-1185">Reference proteome</keyword>
<dbReference type="PANTHER" id="PTHR24394">
    <property type="entry name" value="ZINC FINGER PROTEIN"/>
    <property type="match status" value="1"/>
</dbReference>
<evidence type="ECO:0000256" key="1">
    <source>
        <dbReference type="ARBA" id="ARBA00004123"/>
    </source>
</evidence>
<feature type="compositionally biased region" description="Polar residues" evidence="8">
    <location>
        <begin position="256"/>
        <end position="282"/>
    </location>
</feature>
<feature type="compositionally biased region" description="Basic and acidic residues" evidence="8">
    <location>
        <begin position="960"/>
        <end position="975"/>
    </location>
</feature>
<dbReference type="EMBL" id="JBAMIC010000014">
    <property type="protein sequence ID" value="KAK7096326.1"/>
    <property type="molecule type" value="Genomic_DNA"/>
</dbReference>
<feature type="domain" description="C2H2-type" evidence="9">
    <location>
        <begin position="710"/>
        <end position="737"/>
    </location>
</feature>
<dbReference type="GO" id="GO:0000981">
    <property type="term" value="F:DNA-binding transcription factor activity, RNA polymerase II-specific"/>
    <property type="evidence" value="ECO:0007669"/>
    <property type="project" value="TreeGrafter"/>
</dbReference>
<dbReference type="PROSITE" id="PS50157">
    <property type="entry name" value="ZINC_FINGER_C2H2_2"/>
    <property type="match status" value="12"/>
</dbReference>
<sequence length="1112" mass="121416">MDKEESLEIQITTIDVEEKTLMPVKSMGSEEDLLEVKNIGSHDEDMAESAGLVKVEAECGPVEIPATSVSRKQYQCSLCLLTFSKRWNCVSHMRAHSRERRVLHCPMCGKPCSKQSELDTHLRIHTGEKPYVCQDCQRCFVRRGQLNAHARVHTGDKPHMCDDCGAFFASGSNLKRHQQCHTESLGERTKGRSVRRVKKENVDERAARRASRVKEESMEDGGTERKSGERGPFPTRVVISRHNSPALHNIIHFTNTQPSVSGQQADRSRSHSSVATNTDYDITTTPAAGKTPKPAEKHNAVPTPSSTSQLTPEPITRVPAMSTHNSFFILDPVVENILKEKRIEVTEGAVVTADTDGHHIHVLPGNDAGSAEMEASHGSAFAGETSEGGGGVTLVAETEASNGALSSVMQMDWSFLLEGPGLNTQPQSPEPLPHSLIPVTTSAIRLTDPSAVASNPSVSQMSDTTVLVNDATFRLSDPTVLADSTAVQLSGPLTQMSGSAAFQLSESGLPVMVPIPHIPAIDLNQFQQDVAQVAPPSSGPITLLVEQLNADGYQVLQNITVDSVSDGTQLLLNGQSLPRQHTITFLPHNTQGLLGITDTVNSNNNNNNSSDNKGIPEPEKVQVKPYVCDLCKQAFSRKWYLTVHRAAHLRQTTHPCDQCSARFSRVGNLNRHKATHTGAKPFQCSQCPSRFGSRYRLVEHERRHEGVKPYRCETCGSYFSDCSSLKRHQAAHRGDNLQHTCDFCGAQFRTLHSLTFHLKQHSAEETGCVEKGVMLDENESTPRDIPMVTVDQSQVEEAGQERPCVLRCVTAGEGVRFACSVCGRGFAVSAACRQHLLSHTGSRPYRCTDCGAKFSRKADAKRHTTTHTRHKRHLCAHCGERFQTRSRLVLHGDAHLPAESLVVPCGECRQVFSKEGVVRIHRQIFHRRQLKLYRPTPGDGCGMEGEEGEEVGEGGAGSGKEGKGVDRQSESEEKTGNVSNDDLGADNTEGAEENGQTVVKDMKSEKKTNVACSSQSNYSSTGKQVASSHHSPHLNSSSAQCENTTAQSVTVTHKPPTTPDANTLQEEGEVPAVPSTLRDVTIPQRAAARRQRDLIASLTSKKHSRKPVRLST</sequence>
<evidence type="ECO:0000313" key="10">
    <source>
        <dbReference type="EMBL" id="KAK7096326.1"/>
    </source>
</evidence>
<keyword evidence="4 7" id="KW-0863">Zinc-finger</keyword>
<comment type="caution">
    <text evidence="10">The sequence shown here is derived from an EMBL/GenBank/DDBJ whole genome shotgun (WGS) entry which is preliminary data.</text>
</comment>
<dbReference type="InterPro" id="IPR013087">
    <property type="entry name" value="Znf_C2H2_type"/>
</dbReference>
<evidence type="ECO:0000256" key="5">
    <source>
        <dbReference type="ARBA" id="ARBA00022833"/>
    </source>
</evidence>
<organism evidence="10 11">
    <name type="scientific">Littorina saxatilis</name>
    <dbReference type="NCBI Taxonomy" id="31220"/>
    <lineage>
        <taxon>Eukaryota</taxon>
        <taxon>Metazoa</taxon>
        <taxon>Spiralia</taxon>
        <taxon>Lophotrochozoa</taxon>
        <taxon>Mollusca</taxon>
        <taxon>Gastropoda</taxon>
        <taxon>Caenogastropoda</taxon>
        <taxon>Littorinimorpha</taxon>
        <taxon>Littorinoidea</taxon>
        <taxon>Littorinidae</taxon>
        <taxon>Littorina</taxon>
    </lineage>
</organism>
<feature type="compositionally biased region" description="Polar residues" evidence="8">
    <location>
        <begin position="1039"/>
        <end position="1051"/>
    </location>
</feature>
<dbReference type="GO" id="GO:0008270">
    <property type="term" value="F:zinc ion binding"/>
    <property type="evidence" value="ECO:0007669"/>
    <property type="project" value="UniProtKB-KW"/>
</dbReference>
<feature type="domain" description="C2H2-type" evidence="9">
    <location>
        <begin position="626"/>
        <end position="653"/>
    </location>
</feature>
<feature type="compositionally biased region" description="Low complexity" evidence="8">
    <location>
        <begin position="283"/>
        <end position="292"/>
    </location>
</feature>
<dbReference type="SUPFAM" id="SSF57667">
    <property type="entry name" value="beta-beta-alpha zinc fingers"/>
    <property type="match status" value="7"/>
</dbReference>
<accession>A0AAN9AZD9</accession>
<feature type="compositionally biased region" description="Basic residues" evidence="8">
    <location>
        <begin position="1100"/>
        <end position="1112"/>
    </location>
</feature>
<dbReference type="FunFam" id="3.30.160.60:FF:000100">
    <property type="entry name" value="Zinc finger 45-like"/>
    <property type="match status" value="2"/>
</dbReference>
<feature type="domain" description="C2H2-type" evidence="9">
    <location>
        <begin position="654"/>
        <end position="681"/>
    </location>
</feature>
<evidence type="ECO:0000313" key="11">
    <source>
        <dbReference type="Proteomes" id="UP001374579"/>
    </source>
</evidence>
<dbReference type="PANTHER" id="PTHR24394:SF29">
    <property type="entry name" value="MYONEURIN"/>
    <property type="match status" value="1"/>
</dbReference>
<dbReference type="PROSITE" id="PS00028">
    <property type="entry name" value="ZINC_FINGER_C2H2_1"/>
    <property type="match status" value="12"/>
</dbReference>
<dbReference type="Gene3D" id="3.30.160.60">
    <property type="entry name" value="Classic Zinc Finger"/>
    <property type="match status" value="10"/>
</dbReference>
<evidence type="ECO:0000259" key="9">
    <source>
        <dbReference type="PROSITE" id="PS50157"/>
    </source>
</evidence>
<evidence type="ECO:0000256" key="4">
    <source>
        <dbReference type="ARBA" id="ARBA00022771"/>
    </source>
</evidence>
<keyword evidence="2" id="KW-0479">Metal-binding</keyword>
<evidence type="ECO:0000256" key="2">
    <source>
        <dbReference type="ARBA" id="ARBA00022723"/>
    </source>
</evidence>
<dbReference type="Proteomes" id="UP001374579">
    <property type="component" value="Unassembled WGS sequence"/>
</dbReference>
<feature type="region of interest" description="Disordered" evidence="8">
    <location>
        <begin position="933"/>
        <end position="1112"/>
    </location>
</feature>
<evidence type="ECO:0000256" key="8">
    <source>
        <dbReference type="SAM" id="MobiDB-lite"/>
    </source>
</evidence>
<dbReference type="Pfam" id="PF13912">
    <property type="entry name" value="zf-C2H2_6"/>
    <property type="match status" value="2"/>
</dbReference>
<feature type="domain" description="C2H2-type" evidence="9">
    <location>
        <begin position="74"/>
        <end position="101"/>
    </location>
</feature>
<feature type="domain" description="C2H2-type" evidence="9">
    <location>
        <begin position="131"/>
        <end position="158"/>
    </location>
</feature>
<feature type="region of interest" description="Disordered" evidence="8">
    <location>
        <begin position="182"/>
        <end position="235"/>
    </location>
</feature>
<dbReference type="FunFam" id="3.30.160.60:FF:000557">
    <property type="entry name" value="zinc finger and SCAN domain-containing protein 29"/>
    <property type="match status" value="1"/>
</dbReference>
<feature type="domain" description="C2H2-type" evidence="9">
    <location>
        <begin position="873"/>
        <end position="900"/>
    </location>
</feature>
<keyword evidence="3" id="KW-0677">Repeat</keyword>
<dbReference type="GO" id="GO:0005634">
    <property type="term" value="C:nucleus"/>
    <property type="evidence" value="ECO:0007669"/>
    <property type="project" value="UniProtKB-SubCell"/>
</dbReference>
<feature type="compositionally biased region" description="Basic and acidic residues" evidence="8">
    <location>
        <begin position="199"/>
        <end position="229"/>
    </location>
</feature>
<protein>
    <recommendedName>
        <fullName evidence="9">C2H2-type domain-containing protein</fullName>
    </recommendedName>
</protein>
<proteinExistence type="predicted"/>
<dbReference type="SMART" id="SM00355">
    <property type="entry name" value="ZnF_C2H2"/>
    <property type="match status" value="13"/>
</dbReference>
<dbReference type="FunFam" id="3.30.160.60:FF:000446">
    <property type="entry name" value="Zinc finger protein"/>
    <property type="match status" value="1"/>
</dbReference>
<dbReference type="FunFam" id="3.30.160.60:FF:002343">
    <property type="entry name" value="Zinc finger protein 33A"/>
    <property type="match status" value="1"/>
</dbReference>
<evidence type="ECO:0000256" key="7">
    <source>
        <dbReference type="PROSITE-ProRule" id="PRU00042"/>
    </source>
</evidence>
<feature type="domain" description="C2H2-type" evidence="9">
    <location>
        <begin position="845"/>
        <end position="872"/>
    </location>
</feature>
<gene>
    <name evidence="10" type="ORF">V1264_005630</name>
</gene>
<comment type="subcellular location">
    <subcellularLocation>
        <location evidence="1">Nucleus</location>
    </subcellularLocation>
</comment>
<dbReference type="AlphaFoldDB" id="A0AAN9AZD9"/>
<evidence type="ECO:0000256" key="6">
    <source>
        <dbReference type="ARBA" id="ARBA00023242"/>
    </source>
</evidence>
<evidence type="ECO:0000256" key="3">
    <source>
        <dbReference type="ARBA" id="ARBA00022737"/>
    </source>
</evidence>
<feature type="domain" description="C2H2-type" evidence="9">
    <location>
        <begin position="159"/>
        <end position="182"/>
    </location>
</feature>
<feature type="compositionally biased region" description="Low complexity" evidence="8">
    <location>
        <begin position="1027"/>
        <end position="1038"/>
    </location>
</feature>
<feature type="domain" description="C2H2-type" evidence="9">
    <location>
        <begin position="817"/>
        <end position="844"/>
    </location>
</feature>
<dbReference type="Pfam" id="PF00096">
    <property type="entry name" value="zf-C2H2"/>
    <property type="match status" value="5"/>
</dbReference>
<reference evidence="10 11" key="1">
    <citation type="submission" date="2024-02" db="EMBL/GenBank/DDBJ databases">
        <title>Chromosome-scale genome assembly of the rough periwinkle Littorina saxatilis.</title>
        <authorList>
            <person name="De Jode A."/>
            <person name="Faria R."/>
            <person name="Formenti G."/>
            <person name="Sims Y."/>
            <person name="Smith T.P."/>
            <person name="Tracey A."/>
            <person name="Wood J.M.D."/>
            <person name="Zagrodzka Z.B."/>
            <person name="Johannesson K."/>
            <person name="Butlin R.K."/>
            <person name="Leder E.H."/>
        </authorList>
    </citation>
    <scope>NUCLEOTIDE SEQUENCE [LARGE SCALE GENOMIC DNA]</scope>
    <source>
        <strain evidence="10">Snail1</strain>
        <tissue evidence="10">Muscle</tissue>
    </source>
</reference>
<feature type="compositionally biased region" description="Polar residues" evidence="8">
    <location>
        <begin position="302"/>
        <end position="311"/>
    </location>
</feature>
<feature type="region of interest" description="Disordered" evidence="8">
    <location>
        <begin position="256"/>
        <end position="313"/>
    </location>
</feature>
<feature type="domain" description="C2H2-type" evidence="9">
    <location>
        <begin position="739"/>
        <end position="766"/>
    </location>
</feature>
<keyword evidence="6" id="KW-0539">Nucleus</keyword>
<feature type="domain" description="C2H2-type" evidence="9">
    <location>
        <begin position="682"/>
        <end position="709"/>
    </location>
</feature>
<dbReference type="InterPro" id="IPR036236">
    <property type="entry name" value="Znf_C2H2_sf"/>
</dbReference>
<keyword evidence="5" id="KW-0862">Zinc</keyword>
<feature type="domain" description="C2H2-type" evidence="9">
    <location>
        <begin position="103"/>
        <end position="130"/>
    </location>
</feature>
<feature type="compositionally biased region" description="Polar residues" evidence="8">
    <location>
        <begin position="1010"/>
        <end position="1026"/>
    </location>
</feature>
<name>A0AAN9AZD9_9CAEN</name>